<feature type="compositionally biased region" description="Basic and acidic residues" evidence="10">
    <location>
        <begin position="829"/>
        <end position="839"/>
    </location>
</feature>
<feature type="compositionally biased region" description="Low complexity" evidence="10">
    <location>
        <begin position="1649"/>
        <end position="1659"/>
    </location>
</feature>
<organism evidence="12 13">
    <name type="scientific">Rhynchophorus ferrugineus</name>
    <name type="common">Red palm weevil</name>
    <name type="synonym">Curculio ferrugineus</name>
    <dbReference type="NCBI Taxonomy" id="354439"/>
    <lineage>
        <taxon>Eukaryota</taxon>
        <taxon>Metazoa</taxon>
        <taxon>Ecdysozoa</taxon>
        <taxon>Arthropoda</taxon>
        <taxon>Hexapoda</taxon>
        <taxon>Insecta</taxon>
        <taxon>Pterygota</taxon>
        <taxon>Neoptera</taxon>
        <taxon>Endopterygota</taxon>
        <taxon>Coleoptera</taxon>
        <taxon>Polyphaga</taxon>
        <taxon>Cucujiformia</taxon>
        <taxon>Curculionidae</taxon>
        <taxon>Dryophthorinae</taxon>
        <taxon>Rhynchophorus</taxon>
    </lineage>
</organism>
<feature type="region of interest" description="Disordered" evidence="10">
    <location>
        <begin position="391"/>
        <end position="614"/>
    </location>
</feature>
<evidence type="ECO:0000313" key="12">
    <source>
        <dbReference type="EMBL" id="KAF7277893.1"/>
    </source>
</evidence>
<keyword evidence="1" id="KW-1017">Isopeptide bond</keyword>
<dbReference type="GO" id="GO:0005634">
    <property type="term" value="C:nucleus"/>
    <property type="evidence" value="ECO:0007669"/>
    <property type="project" value="TreeGrafter"/>
</dbReference>
<keyword evidence="5" id="KW-0805">Transcription regulation</keyword>
<evidence type="ECO:0000256" key="7">
    <source>
        <dbReference type="ARBA" id="ARBA00023163"/>
    </source>
</evidence>
<feature type="compositionally biased region" description="Basic and acidic residues" evidence="10">
    <location>
        <begin position="1009"/>
        <end position="1022"/>
    </location>
</feature>
<proteinExistence type="predicted"/>
<dbReference type="PANTHER" id="PTHR13964">
    <property type="entry name" value="RBP-RELATED"/>
    <property type="match status" value="1"/>
</dbReference>
<evidence type="ECO:0000256" key="4">
    <source>
        <dbReference type="ARBA" id="ARBA00022853"/>
    </source>
</evidence>
<keyword evidence="9" id="KW-0175">Coiled coil</keyword>
<dbReference type="SMART" id="SM00298">
    <property type="entry name" value="CHROMO"/>
    <property type="match status" value="1"/>
</dbReference>
<feature type="compositionally biased region" description="Basic and acidic residues" evidence="10">
    <location>
        <begin position="583"/>
        <end position="592"/>
    </location>
</feature>
<name>A0A834IFV3_RHYFE</name>
<feature type="compositionally biased region" description="Basic and acidic residues" evidence="10">
    <location>
        <begin position="1393"/>
        <end position="1422"/>
    </location>
</feature>
<dbReference type="SMART" id="SM01014">
    <property type="entry name" value="ARID"/>
    <property type="match status" value="1"/>
</dbReference>
<feature type="compositionally biased region" description="Basic and acidic residues" evidence="10">
    <location>
        <begin position="1247"/>
        <end position="1260"/>
    </location>
</feature>
<evidence type="ECO:0000259" key="11">
    <source>
        <dbReference type="PROSITE" id="PS51011"/>
    </source>
</evidence>
<evidence type="ECO:0000256" key="8">
    <source>
        <dbReference type="ARBA" id="ARBA00023242"/>
    </source>
</evidence>
<evidence type="ECO:0000313" key="13">
    <source>
        <dbReference type="Proteomes" id="UP000625711"/>
    </source>
</evidence>
<feature type="region of interest" description="Disordered" evidence="10">
    <location>
        <begin position="697"/>
        <end position="1059"/>
    </location>
</feature>
<evidence type="ECO:0000256" key="9">
    <source>
        <dbReference type="SAM" id="Coils"/>
    </source>
</evidence>
<dbReference type="GO" id="GO:0006357">
    <property type="term" value="P:regulation of transcription by RNA polymerase II"/>
    <property type="evidence" value="ECO:0007669"/>
    <property type="project" value="TreeGrafter"/>
</dbReference>
<evidence type="ECO:0000256" key="6">
    <source>
        <dbReference type="ARBA" id="ARBA00023125"/>
    </source>
</evidence>
<keyword evidence="8" id="KW-0539">Nucleus</keyword>
<feature type="compositionally biased region" description="Basic and acidic residues" evidence="10">
    <location>
        <begin position="926"/>
        <end position="940"/>
    </location>
</feature>
<feature type="region of interest" description="Disordered" evidence="10">
    <location>
        <begin position="1094"/>
        <end position="1128"/>
    </location>
</feature>
<sequence length="1849" mass="206514">MQVDDPPYLSVGTAVSAKYKGAFCEAKVSKVDRVVKCKVTFRMGLGTATVTDNDIKGTLRIGQQVQVKHPDRRDMVEATITKIQDCSQYTVVFDDGDITTLRRTALCLKSGRHFNESETLDQLPLTHPEHFGNPVVGGRRGRRNRQLKDESSDEDIEEENEPDLEGYTQDIGRVVSIETVENKRGKEKWFPGLIVIPSAQPTVKINVKDEFLIRSFRDDRYYTVPKKEVNEFNREQAEKVDSAGLQEAIQKAIKFLDNNELPLHWEKSSLFNLSVNSDSYDNASESSEEEQSEEKDRFVAQLYKFMDDSGTPLNKTPAISNKDIDLHRLFRVVHKLGGYNRVTNQSKWKSVTGKMRLVVNQNISNQVKSVYKKCLLSYESFHRTLGVTMFNPTRSKKSKGRSLIRDKDRTPISSPRPEREEDSVDKQIHKKETPPTEKTETKIKRKTESKEKEDSGRKSKLGEMSDAGSDISEVAGTSGVRPKRNESKQTKEKPPKQQQGEKAKVAVSEKVEDVTKKDDKIQNTRSKSTPPVKVKESPKEPAGSSRQTKDPITPVKAPSKPIKKPTTKEEEEKDKKPKQRKKPPNDLDKVHVETGSTSSSSSSSSSSSNSSDNQIISANIGHKVIIYYGPTNESKVTYEAKVVDIDREQSEIMYLVHYTGWNTRYDEWIPGTRIAENLSSGVRLKRTKIPVAVNVKSASSNSGLSATGSKQSGAKRNRLMSVSSKAPSEEKPPRSTTPSSITSNSSRTKSPATPATRASRLAARQESSKNRRISAQTDASAHSDSDSESSSSDSEMPRTRSGSLKTEEPEIKVYKKKVSKPPSMPGSFKGEKRKEKGQDEDTEREDELEKTIKERKIKKVKRTSERSADESDEDSASHPKGRDFDLNQIRSELKGFSKAIKIPQVEMDKDSVSSSDDSSSNTNIVIKEEKEEIKTEESAKAKSPHLPSPKLEKSSSSEDIYEFKEPEPFEFESRSKLGDEKNSKKRLRIFQDLEKSPRKRGGKSPLSCEKMDSKLDHPEPKTYSRIPKPVRISDDEEDDLNEEAMEEEPATLEVKKEDPFDKLIESPSFNIVKTSPEKPIEEDPVLSRRFFTSRRKYETTETSDDSRDVSTSNIEAGSKEPDLRLSGNPQAAATLTLGVEFFESSESNTSDLEFPNSKTTECKGSNSDDEIQAQIHRVIEQNSLSDDDSNDEMLNIEVAPVPSIQAEDSKKPLTILGIPATSVSPKEPVIRPKTPAKVVMELPVVIEKKEPETIRAESPPETKPSSPKKPIDPALQETDSSLLESIVSKPPLILNPKLDDTGKELAVKTRTRIADSILQKFNSIKNSFETKVVKGESSAMLEAEDAMVVEPDLEKPEVVVVTTDDPETGVIVESKPKFSLDMAISLPDIVKPREDVEVGETKGKPLDLKPKEESPKVESPDVKRRRRVISKQYIDDSDTDSSDCDNLVIARSDDEETRTDSSDNKPLIDCKENTDSNLSLQKTITTDESQPEQEKRSFNFDEIKLKKETFEEPKESVAKEDPEPPVKEAEIEIEIESKEEEIKDDQDPNLHSLLLCEEELPRSPAPAPEQPNSSDIPSAANTIHEMPFASAPGSSNSKMLLEQKKVLPAAVVIPGERNNRSDAQAVIENIPPTTPESTRSNLSPRGDNDNISPNSNDSSKSNDAENEYRTERRNSAIKVSTYSEEDTQIGADLQFNQKAGGDSCAPPASCRKRRRSLRTPEEAATAPQVPAKRGRKPLANRQRRDSDSDDASENSAPGNNAHTPGMTTGSSYDRTAKSPRPSKYNFFVEFDPSLDSAQRIAIIQQKLTELRKTYADVKAELAIVERRRKKIRRKEREALKSAKQEMACA</sequence>
<dbReference type="SUPFAM" id="SSF46774">
    <property type="entry name" value="ARID-like"/>
    <property type="match status" value="1"/>
</dbReference>
<feature type="region of interest" description="Disordered" evidence="10">
    <location>
        <begin position="124"/>
        <end position="165"/>
    </location>
</feature>
<dbReference type="GO" id="GO:0006325">
    <property type="term" value="P:chromatin organization"/>
    <property type="evidence" value="ECO:0007669"/>
    <property type="project" value="UniProtKB-KW"/>
</dbReference>
<keyword evidence="6" id="KW-0238">DNA-binding</keyword>
<feature type="compositionally biased region" description="Basic and acidic residues" evidence="10">
    <location>
        <begin position="566"/>
        <end position="575"/>
    </location>
</feature>
<feature type="compositionally biased region" description="Polar residues" evidence="10">
    <location>
        <begin position="1475"/>
        <end position="1488"/>
    </location>
</feature>
<feature type="compositionally biased region" description="Low complexity" evidence="10">
    <location>
        <begin position="734"/>
        <end position="751"/>
    </location>
</feature>
<feature type="compositionally biased region" description="Basic and acidic residues" evidence="10">
    <location>
        <begin position="403"/>
        <end position="463"/>
    </location>
</feature>
<feature type="compositionally biased region" description="Acidic residues" evidence="10">
    <location>
        <begin position="1531"/>
        <end position="1544"/>
    </location>
</feature>
<dbReference type="Pfam" id="PF08169">
    <property type="entry name" value="RBB1NT"/>
    <property type="match status" value="1"/>
</dbReference>
<dbReference type="PANTHER" id="PTHR13964:SF27">
    <property type="entry name" value="HAT-TRICK, ISOFORM D"/>
    <property type="match status" value="1"/>
</dbReference>
<feature type="compositionally biased region" description="Polar residues" evidence="10">
    <location>
        <begin position="703"/>
        <end position="712"/>
    </location>
</feature>
<dbReference type="InterPro" id="IPR012603">
    <property type="entry name" value="ARID4A/B_PWWP"/>
</dbReference>
<feature type="compositionally biased region" description="Basic and acidic residues" evidence="10">
    <location>
        <begin position="950"/>
        <end position="982"/>
    </location>
</feature>
<feature type="compositionally biased region" description="Basic and acidic residues" evidence="10">
    <location>
        <begin position="483"/>
        <end position="522"/>
    </location>
</feature>
<gene>
    <name evidence="12" type="ORF">GWI33_009146</name>
</gene>
<feature type="compositionally biased region" description="Basic and acidic residues" evidence="10">
    <location>
        <begin position="1095"/>
        <end position="1108"/>
    </location>
</feature>
<keyword evidence="2" id="KW-0597">Phosphoprotein</keyword>
<keyword evidence="7" id="KW-0804">Transcription</keyword>
<feature type="compositionally biased region" description="Acidic residues" evidence="10">
    <location>
        <begin position="151"/>
        <end position="164"/>
    </location>
</feature>
<dbReference type="InterPro" id="IPR036431">
    <property type="entry name" value="ARID_dom_sf"/>
</dbReference>
<dbReference type="SUPFAM" id="SSF63748">
    <property type="entry name" value="Tudor/PWWP/MBT"/>
    <property type="match status" value="1"/>
</dbReference>
<reference evidence="12" key="1">
    <citation type="submission" date="2020-08" db="EMBL/GenBank/DDBJ databases">
        <title>Genome sequencing and assembly of the red palm weevil Rhynchophorus ferrugineus.</title>
        <authorList>
            <person name="Dias G.B."/>
            <person name="Bergman C.M."/>
            <person name="Manee M."/>
        </authorList>
    </citation>
    <scope>NUCLEOTIDE SEQUENCE</scope>
    <source>
        <strain evidence="12">AA-2017</strain>
        <tissue evidence="12">Whole larva</tissue>
    </source>
</reference>
<evidence type="ECO:0000256" key="5">
    <source>
        <dbReference type="ARBA" id="ARBA00023015"/>
    </source>
</evidence>
<dbReference type="PROSITE" id="PS51011">
    <property type="entry name" value="ARID"/>
    <property type="match status" value="1"/>
</dbReference>
<keyword evidence="3" id="KW-0832">Ubl conjugation</keyword>
<dbReference type="InterPro" id="IPR000953">
    <property type="entry name" value="Chromo/chromo_shadow_dom"/>
</dbReference>
<evidence type="ECO:0000256" key="2">
    <source>
        <dbReference type="ARBA" id="ARBA00022553"/>
    </source>
</evidence>
<dbReference type="SUPFAM" id="SSF54160">
    <property type="entry name" value="Chromo domain-like"/>
    <property type="match status" value="1"/>
</dbReference>
<dbReference type="EMBL" id="JAACXV010000412">
    <property type="protein sequence ID" value="KAF7277893.1"/>
    <property type="molecule type" value="Genomic_DNA"/>
</dbReference>
<feature type="compositionally biased region" description="Basic and acidic residues" evidence="10">
    <location>
        <begin position="862"/>
        <end position="895"/>
    </location>
</feature>
<keyword evidence="4" id="KW-0156">Chromatin regulator</keyword>
<feature type="compositionally biased region" description="Basic and acidic residues" evidence="10">
    <location>
        <begin position="1492"/>
        <end position="1530"/>
    </location>
</feature>
<feature type="compositionally biased region" description="Low complexity" evidence="10">
    <location>
        <begin position="778"/>
        <end position="794"/>
    </location>
</feature>
<dbReference type="Gene3D" id="2.30.30.140">
    <property type="match status" value="3"/>
</dbReference>
<dbReference type="InterPro" id="IPR001606">
    <property type="entry name" value="ARID_dom"/>
</dbReference>
<feature type="region of interest" description="Disordered" evidence="10">
    <location>
        <begin position="1247"/>
        <end position="1279"/>
    </location>
</feature>
<protein>
    <recommendedName>
        <fullName evidence="11">ARID domain-containing protein</fullName>
    </recommendedName>
</protein>
<dbReference type="InterPro" id="IPR051232">
    <property type="entry name" value="ARID/SWI1_ChromRemod"/>
</dbReference>
<evidence type="ECO:0000256" key="10">
    <source>
        <dbReference type="SAM" id="MobiDB-lite"/>
    </source>
</evidence>
<dbReference type="GO" id="GO:0000976">
    <property type="term" value="F:transcription cis-regulatory region binding"/>
    <property type="evidence" value="ECO:0007669"/>
    <property type="project" value="TreeGrafter"/>
</dbReference>
<feature type="compositionally biased region" description="Basic and acidic residues" evidence="10">
    <location>
        <begin position="1660"/>
        <end position="1674"/>
    </location>
</feature>
<evidence type="ECO:0000256" key="3">
    <source>
        <dbReference type="ARBA" id="ARBA00022843"/>
    </source>
</evidence>
<feature type="compositionally biased region" description="Polar residues" evidence="10">
    <location>
        <begin position="1570"/>
        <end position="1581"/>
    </location>
</feature>
<feature type="compositionally biased region" description="Acidic residues" evidence="10">
    <location>
        <begin position="1034"/>
        <end position="1050"/>
    </location>
</feature>
<dbReference type="Proteomes" id="UP000625711">
    <property type="component" value="Unassembled WGS sequence"/>
</dbReference>
<feature type="region of interest" description="Disordered" evidence="10">
    <location>
        <begin position="1393"/>
        <end position="1596"/>
    </location>
</feature>
<comment type="caution">
    <text evidence="12">The sequence shown here is derived from an EMBL/GenBank/DDBJ whole genome shotgun (WGS) entry which is preliminary data.</text>
</comment>
<dbReference type="SMART" id="SM00501">
    <property type="entry name" value="BRIGHT"/>
    <property type="match status" value="1"/>
</dbReference>
<feature type="compositionally biased region" description="Low complexity" evidence="10">
    <location>
        <begin position="596"/>
        <end position="611"/>
    </location>
</feature>
<dbReference type="OrthoDB" id="10068428at2759"/>
<dbReference type="Pfam" id="PF01388">
    <property type="entry name" value="ARID"/>
    <property type="match status" value="1"/>
</dbReference>
<dbReference type="CDD" id="cd20390">
    <property type="entry name" value="Tudor_ARID4_rpt2"/>
    <property type="match status" value="1"/>
</dbReference>
<dbReference type="InterPro" id="IPR002999">
    <property type="entry name" value="Tudor"/>
</dbReference>
<feature type="coiled-coil region" evidence="9">
    <location>
        <begin position="1800"/>
        <end position="1834"/>
    </location>
</feature>
<dbReference type="Pfam" id="PF11717">
    <property type="entry name" value="Tudor-knot"/>
    <property type="match status" value="1"/>
</dbReference>
<feature type="compositionally biased region" description="Basic and acidic residues" evidence="10">
    <location>
        <begin position="1458"/>
        <end position="1474"/>
    </location>
</feature>
<dbReference type="Gene3D" id="1.10.150.60">
    <property type="entry name" value="ARID DNA-binding domain"/>
    <property type="match status" value="1"/>
</dbReference>
<dbReference type="GO" id="GO:0005694">
    <property type="term" value="C:chromosome"/>
    <property type="evidence" value="ECO:0007669"/>
    <property type="project" value="UniProtKB-ARBA"/>
</dbReference>
<feature type="compositionally biased region" description="Polar residues" evidence="10">
    <location>
        <begin position="1145"/>
        <end position="1165"/>
    </location>
</feature>
<evidence type="ECO:0000256" key="1">
    <source>
        <dbReference type="ARBA" id="ARBA00022499"/>
    </source>
</evidence>
<dbReference type="SMART" id="SM00333">
    <property type="entry name" value="TUDOR"/>
    <property type="match status" value="1"/>
</dbReference>
<feature type="compositionally biased region" description="Polar residues" evidence="10">
    <location>
        <begin position="1757"/>
        <end position="1773"/>
    </location>
</feature>
<dbReference type="CDD" id="cd20389">
    <property type="entry name" value="Tudor_ARID4_rpt1"/>
    <property type="match status" value="1"/>
</dbReference>
<feature type="region of interest" description="Disordered" evidence="10">
    <location>
        <begin position="1145"/>
        <end position="1167"/>
    </location>
</feature>
<dbReference type="InterPro" id="IPR025995">
    <property type="entry name" value="Tudor-knot"/>
</dbReference>
<accession>A0A834IFV3</accession>
<dbReference type="InterPro" id="IPR016197">
    <property type="entry name" value="Chromo-like_dom_sf"/>
</dbReference>
<feature type="region of interest" description="Disordered" evidence="10">
    <location>
        <begin position="1611"/>
        <end position="1778"/>
    </location>
</feature>
<feature type="domain" description="ARID" evidence="11">
    <location>
        <begin position="292"/>
        <end position="383"/>
    </location>
</feature>
<keyword evidence="13" id="KW-1185">Reference proteome</keyword>